<accession>A0A822G6U8</accession>
<reference evidence="1" key="1">
    <citation type="submission" date="2021-02" db="EMBL/GenBank/DDBJ databases">
        <authorList>
            <person name="Nowell W R."/>
        </authorList>
    </citation>
    <scope>NUCLEOTIDE SEQUENCE</scope>
</reference>
<gene>
    <name evidence="1" type="ORF">QYT958_LOCUS47836</name>
</gene>
<dbReference type="EMBL" id="CAJOBR010092249">
    <property type="protein sequence ID" value="CAF5142537.1"/>
    <property type="molecule type" value="Genomic_DNA"/>
</dbReference>
<evidence type="ECO:0000313" key="2">
    <source>
        <dbReference type="Proteomes" id="UP000663848"/>
    </source>
</evidence>
<sequence length="30" mass="3457">MSFSFFPKLFEKKQRNAASCISDTHSWCCG</sequence>
<dbReference type="AlphaFoldDB" id="A0A822G6U8"/>
<feature type="non-terminal residue" evidence="1">
    <location>
        <position position="1"/>
    </location>
</feature>
<evidence type="ECO:0000313" key="1">
    <source>
        <dbReference type="EMBL" id="CAF5142537.1"/>
    </source>
</evidence>
<proteinExistence type="predicted"/>
<organism evidence="1 2">
    <name type="scientific">Rotaria socialis</name>
    <dbReference type="NCBI Taxonomy" id="392032"/>
    <lineage>
        <taxon>Eukaryota</taxon>
        <taxon>Metazoa</taxon>
        <taxon>Spiralia</taxon>
        <taxon>Gnathifera</taxon>
        <taxon>Rotifera</taxon>
        <taxon>Eurotatoria</taxon>
        <taxon>Bdelloidea</taxon>
        <taxon>Philodinida</taxon>
        <taxon>Philodinidae</taxon>
        <taxon>Rotaria</taxon>
    </lineage>
</organism>
<dbReference type="Proteomes" id="UP000663848">
    <property type="component" value="Unassembled WGS sequence"/>
</dbReference>
<comment type="caution">
    <text evidence="1">The sequence shown here is derived from an EMBL/GenBank/DDBJ whole genome shotgun (WGS) entry which is preliminary data.</text>
</comment>
<protein>
    <submittedName>
        <fullName evidence="1">Uncharacterized protein</fullName>
    </submittedName>
</protein>
<name>A0A822G6U8_9BILA</name>